<name>A0AAE1TD29_9FABA</name>
<proteinExistence type="predicted"/>
<dbReference type="PANTHER" id="PTHR35218">
    <property type="entry name" value="RNASE H DOMAIN-CONTAINING PROTEIN"/>
    <property type="match status" value="1"/>
</dbReference>
<gene>
    <name evidence="2" type="ORF">QN277_011196</name>
</gene>
<dbReference type="AlphaFoldDB" id="A0AAE1TD29"/>
<sequence length="182" mass="20852">MNLIAWNCQGLGVALTARNLKEECFRRKPHLVFLMETKQKARVVRKIRRRCGFVEEWLVDPVGTSSGLALWWSEELTVNILFSSSNIIHTSVMSTSLSTPAYITFIHAPTDEGDRLLCWQEVRRIKNSIMTSWLCMGDFNDILAQDEKCGGLPKAWRKILNFKCFVEDCELEDLGFNGPCFT</sequence>
<evidence type="ECO:0000313" key="3">
    <source>
        <dbReference type="Proteomes" id="UP001293593"/>
    </source>
</evidence>
<evidence type="ECO:0000313" key="2">
    <source>
        <dbReference type="EMBL" id="KAK4279410.1"/>
    </source>
</evidence>
<dbReference type="Pfam" id="PF03372">
    <property type="entry name" value="Exo_endo_phos"/>
    <property type="match status" value="1"/>
</dbReference>
<dbReference type="EMBL" id="JAWXYG010000002">
    <property type="protein sequence ID" value="KAK4279410.1"/>
    <property type="molecule type" value="Genomic_DNA"/>
</dbReference>
<dbReference type="Proteomes" id="UP001293593">
    <property type="component" value="Unassembled WGS sequence"/>
</dbReference>
<dbReference type="InterPro" id="IPR036691">
    <property type="entry name" value="Endo/exonu/phosph_ase_sf"/>
</dbReference>
<dbReference type="GO" id="GO:0003824">
    <property type="term" value="F:catalytic activity"/>
    <property type="evidence" value="ECO:0007669"/>
    <property type="project" value="InterPro"/>
</dbReference>
<evidence type="ECO:0000259" key="1">
    <source>
        <dbReference type="Pfam" id="PF03372"/>
    </source>
</evidence>
<dbReference type="SUPFAM" id="SSF56219">
    <property type="entry name" value="DNase I-like"/>
    <property type="match status" value="1"/>
</dbReference>
<dbReference type="InterPro" id="IPR005135">
    <property type="entry name" value="Endo/exonuclease/phosphatase"/>
</dbReference>
<organism evidence="2 3">
    <name type="scientific">Acacia crassicarpa</name>
    <name type="common">northern wattle</name>
    <dbReference type="NCBI Taxonomy" id="499986"/>
    <lineage>
        <taxon>Eukaryota</taxon>
        <taxon>Viridiplantae</taxon>
        <taxon>Streptophyta</taxon>
        <taxon>Embryophyta</taxon>
        <taxon>Tracheophyta</taxon>
        <taxon>Spermatophyta</taxon>
        <taxon>Magnoliopsida</taxon>
        <taxon>eudicotyledons</taxon>
        <taxon>Gunneridae</taxon>
        <taxon>Pentapetalae</taxon>
        <taxon>rosids</taxon>
        <taxon>fabids</taxon>
        <taxon>Fabales</taxon>
        <taxon>Fabaceae</taxon>
        <taxon>Caesalpinioideae</taxon>
        <taxon>mimosoid clade</taxon>
        <taxon>Acacieae</taxon>
        <taxon>Acacia</taxon>
    </lineage>
</organism>
<dbReference type="Gene3D" id="3.60.10.10">
    <property type="entry name" value="Endonuclease/exonuclease/phosphatase"/>
    <property type="match status" value="1"/>
</dbReference>
<reference evidence="2" key="1">
    <citation type="submission" date="2023-10" db="EMBL/GenBank/DDBJ databases">
        <title>Chromosome-level genome of the transformable northern wattle, Acacia crassicarpa.</title>
        <authorList>
            <person name="Massaro I."/>
            <person name="Sinha N.R."/>
            <person name="Poethig S."/>
            <person name="Leichty A.R."/>
        </authorList>
    </citation>
    <scope>NUCLEOTIDE SEQUENCE</scope>
    <source>
        <strain evidence="2">Acra3RX</strain>
        <tissue evidence="2">Leaf</tissue>
    </source>
</reference>
<keyword evidence="3" id="KW-1185">Reference proteome</keyword>
<protein>
    <recommendedName>
        <fullName evidence="1">Endonuclease/exonuclease/phosphatase domain-containing protein</fullName>
    </recommendedName>
</protein>
<accession>A0AAE1TD29</accession>
<feature type="domain" description="Endonuclease/exonuclease/phosphatase" evidence="1">
    <location>
        <begin position="5"/>
        <end position="150"/>
    </location>
</feature>
<comment type="caution">
    <text evidence="2">The sequence shown here is derived from an EMBL/GenBank/DDBJ whole genome shotgun (WGS) entry which is preliminary data.</text>
</comment>
<dbReference type="PANTHER" id="PTHR35218:SF9">
    <property type="entry name" value="ENDONUCLEASE_EXONUCLEASE_PHOSPHATASE DOMAIN-CONTAINING PROTEIN"/>
    <property type="match status" value="1"/>
</dbReference>